<dbReference type="CDD" id="cd22786">
    <property type="entry name" value="DPBB_YuiC-like"/>
    <property type="match status" value="1"/>
</dbReference>
<name>A0A1V4ITV8_9CLOT</name>
<sequence>MSRNYKWVKVMKKSAIFLMALSIYLVTDITFSSNAVKADTSSYELFCSSTAYTAGAGSLTASGRTVERNPNGISTVSVDPSVIPLGTYLYIEGYGYAVAADSGSAIKGNEVDVYFSSSNECNNWGRQNVKVTVLAAVSSH</sequence>
<keyword evidence="1" id="KW-0732">Signal</keyword>
<dbReference type="GO" id="GO:0019867">
    <property type="term" value="C:outer membrane"/>
    <property type="evidence" value="ECO:0007669"/>
    <property type="project" value="InterPro"/>
</dbReference>
<evidence type="ECO:0000313" key="4">
    <source>
        <dbReference type="EMBL" id="OPJ63349.1"/>
    </source>
</evidence>
<dbReference type="SUPFAM" id="SSF50685">
    <property type="entry name" value="Barwin-like endoglucanases"/>
    <property type="match status" value="1"/>
</dbReference>
<dbReference type="GO" id="GO:0004553">
    <property type="term" value="F:hydrolase activity, hydrolyzing O-glycosyl compounds"/>
    <property type="evidence" value="ECO:0007669"/>
    <property type="project" value="InterPro"/>
</dbReference>
<dbReference type="OrthoDB" id="9798935at2"/>
<feature type="domain" description="3D" evidence="2">
    <location>
        <begin position="74"/>
        <end position="134"/>
    </location>
</feature>
<dbReference type="Gene3D" id="2.40.40.10">
    <property type="entry name" value="RlpA-like domain"/>
    <property type="match status" value="1"/>
</dbReference>
<dbReference type="AlphaFoldDB" id="A0A1V4ITV8"/>
<keyword evidence="6" id="KW-1185">Reference proteome</keyword>
<dbReference type="InterPro" id="IPR010611">
    <property type="entry name" value="3D_dom"/>
</dbReference>
<dbReference type="EMBL" id="QXDJ01000003">
    <property type="protein sequence ID" value="RII33789.1"/>
    <property type="molecule type" value="Genomic_DNA"/>
</dbReference>
<evidence type="ECO:0000313" key="3">
    <source>
        <dbReference type="EMBL" id="MVX63314.1"/>
    </source>
</evidence>
<dbReference type="RefSeq" id="WP_079439255.1">
    <property type="nucleotide sequence ID" value="NZ_MZGT01000018.1"/>
</dbReference>
<protein>
    <submittedName>
        <fullName evidence="4">Cell wall-binding protein YocH</fullName>
    </submittedName>
    <submittedName>
        <fullName evidence="3">Murein transglycosylase</fullName>
    </submittedName>
</protein>
<evidence type="ECO:0000259" key="2">
    <source>
        <dbReference type="Pfam" id="PF06725"/>
    </source>
</evidence>
<evidence type="ECO:0000313" key="6">
    <source>
        <dbReference type="Proteomes" id="UP000191056"/>
    </source>
</evidence>
<reference evidence="5 7" key="2">
    <citation type="submission" date="2018-08" db="EMBL/GenBank/DDBJ databases">
        <title>Genome of Clostridium chromiireducens C1, DSM12136.</title>
        <authorList>
            <person name="Xing M."/>
            <person name="Wei Y."/>
            <person name="Ang E.L."/>
            <person name="Zhao H."/>
            <person name="Zhang Y."/>
        </authorList>
    </citation>
    <scope>NUCLEOTIDE SEQUENCE [LARGE SCALE GENOMIC DNA]</scope>
    <source>
        <strain evidence="5 7">C1</strain>
    </source>
</reference>
<gene>
    <name evidence="4" type="primary">yocH_2</name>
    <name evidence="4" type="ORF">CLCHR_16890</name>
    <name evidence="5" type="ORF">D2A34_11395</name>
    <name evidence="3" type="ORF">GKZ28_06320</name>
</gene>
<dbReference type="Proteomes" id="UP000656077">
    <property type="component" value="Unassembled WGS sequence"/>
</dbReference>
<dbReference type="GO" id="GO:0009254">
    <property type="term" value="P:peptidoglycan turnover"/>
    <property type="evidence" value="ECO:0007669"/>
    <property type="project" value="InterPro"/>
</dbReference>
<dbReference type="PANTHER" id="PTHR39160">
    <property type="entry name" value="CELL WALL-BINDING PROTEIN YOCH"/>
    <property type="match status" value="1"/>
</dbReference>
<dbReference type="Pfam" id="PF06725">
    <property type="entry name" value="3D"/>
    <property type="match status" value="1"/>
</dbReference>
<dbReference type="InterPro" id="IPR036908">
    <property type="entry name" value="RlpA-like_sf"/>
</dbReference>
<dbReference type="Proteomes" id="UP000191056">
    <property type="component" value="Unassembled WGS sequence"/>
</dbReference>
<evidence type="ECO:0000313" key="5">
    <source>
        <dbReference type="EMBL" id="RII33789.1"/>
    </source>
</evidence>
<evidence type="ECO:0000256" key="1">
    <source>
        <dbReference type="ARBA" id="ARBA00022729"/>
    </source>
</evidence>
<dbReference type="STRING" id="225345.CLCHR_16890"/>
<dbReference type="EMBL" id="MZGT01000018">
    <property type="protein sequence ID" value="OPJ63349.1"/>
    <property type="molecule type" value="Genomic_DNA"/>
</dbReference>
<organism evidence="4 6">
    <name type="scientific">Clostridium chromiireducens</name>
    <dbReference type="NCBI Taxonomy" id="225345"/>
    <lineage>
        <taxon>Bacteria</taxon>
        <taxon>Bacillati</taxon>
        <taxon>Bacillota</taxon>
        <taxon>Clostridia</taxon>
        <taxon>Eubacteriales</taxon>
        <taxon>Clostridiaceae</taxon>
        <taxon>Clostridium</taxon>
    </lineage>
</organism>
<evidence type="ECO:0000313" key="7">
    <source>
        <dbReference type="Proteomes" id="UP000265930"/>
    </source>
</evidence>
<dbReference type="PANTHER" id="PTHR39160:SF4">
    <property type="entry name" value="RESUSCITATION-PROMOTING FACTOR RPFB"/>
    <property type="match status" value="1"/>
</dbReference>
<dbReference type="Proteomes" id="UP000265930">
    <property type="component" value="Unassembled WGS sequence"/>
</dbReference>
<reference evidence="3" key="3">
    <citation type="submission" date="2019-12" db="EMBL/GenBank/DDBJ databases">
        <title>Microbes associate with the intestines of laboratory mice.</title>
        <authorList>
            <person name="Navarre W."/>
            <person name="Wong E."/>
        </authorList>
    </citation>
    <scope>NUCLEOTIDE SEQUENCE</scope>
    <source>
        <strain evidence="3">NM79_F5</strain>
    </source>
</reference>
<reference evidence="4 6" key="1">
    <citation type="submission" date="2017-03" db="EMBL/GenBank/DDBJ databases">
        <title>Genome sequence of Clostridium chromiireducens DSM 23318.</title>
        <authorList>
            <person name="Poehlein A."/>
            <person name="Daniel R."/>
        </authorList>
    </citation>
    <scope>NUCLEOTIDE SEQUENCE [LARGE SCALE GENOMIC DNA]</scope>
    <source>
        <strain evidence="4 6">DSM 23318</strain>
    </source>
</reference>
<comment type="caution">
    <text evidence="4">The sequence shown here is derived from an EMBL/GenBank/DDBJ whole genome shotgun (WGS) entry which is preliminary data.</text>
</comment>
<accession>A0A1V4ITV8</accession>
<proteinExistence type="predicted"/>
<dbReference type="EMBL" id="WSRQ01000007">
    <property type="protein sequence ID" value="MVX63314.1"/>
    <property type="molecule type" value="Genomic_DNA"/>
</dbReference>
<dbReference type="InterPro" id="IPR051933">
    <property type="entry name" value="Resuscitation_pf_RpfB"/>
</dbReference>